<evidence type="ECO:0000313" key="1">
    <source>
        <dbReference type="EMBL" id="UCR74899.1"/>
    </source>
</evidence>
<dbReference type="Proteomes" id="UP000827644">
    <property type="component" value="Segment"/>
</dbReference>
<reference evidence="1 2" key="1">
    <citation type="submission" date="2021-09" db="EMBL/GenBank/DDBJ databases">
        <title>Complete genome sequence of Fifi44.</title>
        <authorList>
            <person name="Kim S.G."/>
            <person name="Park J."/>
            <person name="Roh E."/>
        </authorList>
    </citation>
    <scope>NUCLEOTIDE SEQUENCE [LARGE SCALE GENOMIC DNA]</scope>
</reference>
<evidence type="ECO:0000313" key="2">
    <source>
        <dbReference type="Proteomes" id="UP000827644"/>
    </source>
</evidence>
<organism evidence="1 2">
    <name type="scientific">Erwinia phage Fifi44</name>
    <dbReference type="NCBI Taxonomy" id="2876597"/>
    <lineage>
        <taxon>Viruses</taxon>
        <taxon>Duplodnaviria</taxon>
        <taxon>Heunggongvirae</taxon>
        <taxon>Uroviricota</taxon>
        <taxon>Caudoviricetes</taxon>
        <taxon>Chaseviridae</taxon>
        <taxon>Cleopatravirinae</taxon>
        <taxon>Fifivirus</taxon>
        <taxon>Fifivirus fifi44</taxon>
    </lineage>
</organism>
<keyword evidence="2" id="KW-1185">Reference proteome</keyword>
<gene>
    <name evidence="1" type="ORF">Fifi44_00030</name>
</gene>
<proteinExistence type="predicted"/>
<name>A0AAE8Y1A1_9CAUD</name>
<protein>
    <submittedName>
        <fullName evidence="1">Uncharacterized protein</fullName>
    </submittedName>
</protein>
<sequence>MAKRKQRTFTEADVNFAVALAVSDCVNQTLELLLLSGAEPSGEIGRIIMHFANGKTQTYAEVQKALKEIDHTNPANMEKIQVLQEIVSGKAK</sequence>
<accession>A0AAE8Y1A1</accession>
<dbReference type="EMBL" id="OK073976">
    <property type="protein sequence ID" value="UCR74899.1"/>
    <property type="molecule type" value="Genomic_DNA"/>
</dbReference>